<evidence type="ECO:0000313" key="1">
    <source>
        <dbReference type="EMBL" id="KAL3398897.1"/>
    </source>
</evidence>
<protein>
    <submittedName>
        <fullName evidence="1">Uncharacterized protein</fullName>
    </submittedName>
</protein>
<dbReference type="EMBL" id="JBJJXI010000059">
    <property type="protein sequence ID" value="KAL3398897.1"/>
    <property type="molecule type" value="Genomic_DNA"/>
</dbReference>
<sequence length="153" mass="17621">MIGIVQRAIDAINYKFCGIPTQCLIESTNCSAVKFFISGLRNDINAPLINSQFERLEDAVQVTLEVETEIKLYRNRSTATNNVLRTTSHAITKEEAEPTHTLKCHQRQKRKHDRLHCGHCQRDGHTEERCWKKNKPKHLNWNQGHPTGGKTIY</sequence>
<name>A0ABD2X0W9_9HYME</name>
<proteinExistence type="predicted"/>
<accession>A0ABD2X0W9</accession>
<dbReference type="AlphaFoldDB" id="A0ABD2X0W9"/>
<organism evidence="1 2">
    <name type="scientific">Trichogramma kaykai</name>
    <dbReference type="NCBI Taxonomy" id="54128"/>
    <lineage>
        <taxon>Eukaryota</taxon>
        <taxon>Metazoa</taxon>
        <taxon>Ecdysozoa</taxon>
        <taxon>Arthropoda</taxon>
        <taxon>Hexapoda</taxon>
        <taxon>Insecta</taxon>
        <taxon>Pterygota</taxon>
        <taxon>Neoptera</taxon>
        <taxon>Endopterygota</taxon>
        <taxon>Hymenoptera</taxon>
        <taxon>Apocrita</taxon>
        <taxon>Proctotrupomorpha</taxon>
        <taxon>Chalcidoidea</taxon>
        <taxon>Trichogrammatidae</taxon>
        <taxon>Trichogramma</taxon>
    </lineage>
</organism>
<reference evidence="1 2" key="1">
    <citation type="journal article" date="2024" name="bioRxiv">
        <title>A reference genome for Trichogramma kaykai: A tiny desert-dwelling parasitoid wasp with competing sex-ratio distorters.</title>
        <authorList>
            <person name="Culotta J."/>
            <person name="Lindsey A.R."/>
        </authorList>
    </citation>
    <scope>NUCLEOTIDE SEQUENCE [LARGE SCALE GENOMIC DNA]</scope>
    <source>
        <strain evidence="1 2">KSX58</strain>
    </source>
</reference>
<evidence type="ECO:0000313" key="2">
    <source>
        <dbReference type="Proteomes" id="UP001627154"/>
    </source>
</evidence>
<dbReference type="Proteomes" id="UP001627154">
    <property type="component" value="Unassembled WGS sequence"/>
</dbReference>
<keyword evidence="2" id="KW-1185">Reference proteome</keyword>
<gene>
    <name evidence="1" type="ORF">TKK_007992</name>
</gene>
<comment type="caution">
    <text evidence="1">The sequence shown here is derived from an EMBL/GenBank/DDBJ whole genome shotgun (WGS) entry which is preliminary data.</text>
</comment>